<name>A0A1I3UPP3_9SPHI</name>
<evidence type="ECO:0000313" key="2">
    <source>
        <dbReference type="Proteomes" id="UP000198670"/>
    </source>
</evidence>
<dbReference type="EMBL" id="FOQO01000015">
    <property type="protein sequence ID" value="SFJ85278.1"/>
    <property type="molecule type" value="Genomic_DNA"/>
</dbReference>
<sequence>MFLTLRDFYLYTRLHGLVTACRNIRKLSVNSYQDNIKPQMFEIHVKKGSKFTFLIEHPAHQVPRATCLATKVIHQKEWNIGRL</sequence>
<accession>A0A1I3UPP3</accession>
<keyword evidence="2" id="KW-1185">Reference proteome</keyword>
<proteinExistence type="predicted"/>
<gene>
    <name evidence="1" type="ORF">SAMN05444682_11520</name>
</gene>
<protein>
    <submittedName>
        <fullName evidence="1">Uncharacterized protein</fullName>
    </submittedName>
</protein>
<dbReference type="Proteomes" id="UP000198670">
    <property type="component" value="Unassembled WGS sequence"/>
</dbReference>
<evidence type="ECO:0000313" key="1">
    <source>
        <dbReference type="EMBL" id="SFJ85278.1"/>
    </source>
</evidence>
<reference evidence="1 2" key="1">
    <citation type="submission" date="2016-10" db="EMBL/GenBank/DDBJ databases">
        <authorList>
            <person name="de Groot N.N."/>
        </authorList>
    </citation>
    <scope>NUCLEOTIDE SEQUENCE [LARGE SCALE GENOMIC DNA]</scope>
    <source>
        <strain evidence="1 2">RK1</strain>
    </source>
</reference>
<organism evidence="1 2">
    <name type="scientific">Parapedobacter indicus</name>
    <dbReference type="NCBI Taxonomy" id="1477437"/>
    <lineage>
        <taxon>Bacteria</taxon>
        <taxon>Pseudomonadati</taxon>
        <taxon>Bacteroidota</taxon>
        <taxon>Sphingobacteriia</taxon>
        <taxon>Sphingobacteriales</taxon>
        <taxon>Sphingobacteriaceae</taxon>
        <taxon>Parapedobacter</taxon>
    </lineage>
</organism>
<dbReference type="STRING" id="1477437.SAMN05444682_11520"/>
<dbReference type="AlphaFoldDB" id="A0A1I3UPP3"/>